<organism evidence="3 4">
    <name type="scientific">Paradevosia shaoguanensis</name>
    <dbReference type="NCBI Taxonomy" id="1335043"/>
    <lineage>
        <taxon>Bacteria</taxon>
        <taxon>Pseudomonadati</taxon>
        <taxon>Pseudomonadota</taxon>
        <taxon>Alphaproteobacteria</taxon>
        <taxon>Hyphomicrobiales</taxon>
        <taxon>Devosiaceae</taxon>
        <taxon>Paradevosia</taxon>
    </lineage>
</organism>
<dbReference type="SUPFAM" id="SSF47226">
    <property type="entry name" value="Histidine-containing phosphotransfer domain, HPT domain"/>
    <property type="match status" value="1"/>
</dbReference>
<evidence type="ECO:0000256" key="1">
    <source>
        <dbReference type="ARBA" id="ARBA00023012"/>
    </source>
</evidence>
<dbReference type="GO" id="GO:0000160">
    <property type="term" value="P:phosphorelay signal transduction system"/>
    <property type="evidence" value="ECO:0007669"/>
    <property type="project" value="UniProtKB-KW"/>
</dbReference>
<dbReference type="GO" id="GO:0004672">
    <property type="term" value="F:protein kinase activity"/>
    <property type="evidence" value="ECO:0007669"/>
    <property type="project" value="UniProtKB-ARBA"/>
</dbReference>
<protein>
    <submittedName>
        <fullName evidence="3">Hpt domain-containing protein</fullName>
    </submittedName>
</protein>
<dbReference type="InterPro" id="IPR036641">
    <property type="entry name" value="HPT_dom_sf"/>
</dbReference>
<evidence type="ECO:0000313" key="3">
    <source>
        <dbReference type="EMBL" id="MCI0127702.1"/>
    </source>
</evidence>
<keyword evidence="4" id="KW-1185">Reference proteome</keyword>
<dbReference type="EMBL" id="JALAZD010000001">
    <property type="protein sequence ID" value="MCI0127702.1"/>
    <property type="molecule type" value="Genomic_DNA"/>
</dbReference>
<comment type="caution">
    <text evidence="3">The sequence shown here is derived from an EMBL/GenBank/DDBJ whole genome shotgun (WGS) entry which is preliminary data.</text>
</comment>
<accession>A0AA41QMP8</accession>
<proteinExistence type="predicted"/>
<evidence type="ECO:0000259" key="2">
    <source>
        <dbReference type="Pfam" id="PF01627"/>
    </source>
</evidence>
<dbReference type="Pfam" id="PF01627">
    <property type="entry name" value="Hpt"/>
    <property type="match status" value="1"/>
</dbReference>
<dbReference type="AlphaFoldDB" id="A0AA41QMP8"/>
<dbReference type="Gene3D" id="1.20.120.160">
    <property type="entry name" value="HPT domain"/>
    <property type="match status" value="1"/>
</dbReference>
<keyword evidence="1" id="KW-0902">Two-component regulatory system</keyword>
<gene>
    <name evidence="3" type="ORF">ML536_12785</name>
</gene>
<feature type="domain" description="HPt" evidence="2">
    <location>
        <begin position="40"/>
        <end position="117"/>
    </location>
</feature>
<name>A0AA41QMP8_9HYPH</name>
<dbReference type="InterPro" id="IPR008207">
    <property type="entry name" value="Sig_transdc_His_kin_Hpt_dom"/>
</dbReference>
<dbReference type="Proteomes" id="UP001156140">
    <property type="component" value="Unassembled WGS sequence"/>
</dbReference>
<sequence length="128" mass="14333">MARSLEALFPAAYEAAARRRPIDLVHLAKQTLGDWALECEVLRMFDEVARAYFKRLEASTNSDELLMNLHALRGAASGVGAWGIVDMCKLAEHEVRDGEINPERIDDIAMTVEETRAFITDLLEQEAT</sequence>
<dbReference type="RefSeq" id="WP_052015283.1">
    <property type="nucleotide sequence ID" value="NZ_CP068983.1"/>
</dbReference>
<reference evidence="3" key="1">
    <citation type="submission" date="2022-03" db="EMBL/GenBank/DDBJ databases">
        <title>The complete genome sequence of a Methyloterrigena soli.</title>
        <authorList>
            <person name="Zi Z."/>
        </authorList>
    </citation>
    <scope>NUCLEOTIDE SEQUENCE</scope>
    <source>
        <strain evidence="3">M48</strain>
    </source>
</reference>
<evidence type="ECO:0000313" key="4">
    <source>
        <dbReference type="Proteomes" id="UP001156140"/>
    </source>
</evidence>